<dbReference type="GO" id="GO:0090729">
    <property type="term" value="F:toxin activity"/>
    <property type="evidence" value="ECO:0007669"/>
    <property type="project" value="UniProtKB-KW"/>
</dbReference>
<reference evidence="8 9" key="1">
    <citation type="submission" date="2016-10" db="EMBL/GenBank/DDBJ databases">
        <authorList>
            <person name="de Groot N.N."/>
        </authorList>
    </citation>
    <scope>NUCLEOTIDE SEQUENCE [LARGE SCALE GENOMIC DNA]</scope>
    <source>
        <strain evidence="8 9">DSM 19548</strain>
    </source>
</reference>
<evidence type="ECO:0000256" key="7">
    <source>
        <dbReference type="ARBA" id="ARBA00023136"/>
    </source>
</evidence>
<name>A0A1I1IT84_9RHOB</name>
<organism evidence="8 9">
    <name type="scientific">Tropicimonas isoalkanivorans</name>
    <dbReference type="NCBI Taxonomy" id="441112"/>
    <lineage>
        <taxon>Bacteria</taxon>
        <taxon>Pseudomonadati</taxon>
        <taxon>Pseudomonadota</taxon>
        <taxon>Alphaproteobacteria</taxon>
        <taxon>Rhodobacterales</taxon>
        <taxon>Roseobacteraceae</taxon>
        <taxon>Tropicimonas</taxon>
    </lineage>
</organism>
<dbReference type="GO" id="GO:0016020">
    <property type="term" value="C:membrane"/>
    <property type="evidence" value="ECO:0007669"/>
    <property type="project" value="UniProtKB-SubCell"/>
</dbReference>
<evidence type="ECO:0000256" key="1">
    <source>
        <dbReference type="ARBA" id="ARBA00004370"/>
    </source>
</evidence>
<gene>
    <name evidence="8" type="ORF">SAMN04488094_104209</name>
</gene>
<evidence type="ECO:0000313" key="9">
    <source>
        <dbReference type="Proteomes" id="UP000198728"/>
    </source>
</evidence>
<dbReference type="SUPFAM" id="SSF51120">
    <property type="entry name" value="beta-Roll"/>
    <property type="match status" value="2"/>
</dbReference>
<accession>A0A1I1IT84</accession>
<evidence type="ECO:0000256" key="4">
    <source>
        <dbReference type="ARBA" id="ARBA00022656"/>
    </source>
</evidence>
<evidence type="ECO:0000256" key="2">
    <source>
        <dbReference type="ARBA" id="ARBA00004613"/>
    </source>
</evidence>
<dbReference type="InterPro" id="IPR011049">
    <property type="entry name" value="Serralysin-like_metalloprot_C"/>
</dbReference>
<dbReference type="AlphaFoldDB" id="A0A1I1IT84"/>
<keyword evidence="5" id="KW-0677">Repeat</keyword>
<evidence type="ECO:0000313" key="8">
    <source>
        <dbReference type="EMBL" id="SFC39436.1"/>
    </source>
</evidence>
<sequence length="746" mass="77298">MSNPYIKSGSEFLVNSETYYYQWEPTVAGLDGGNYVIAWTTGDSSQDGSKSAIKAQIFGADGATIGSEFLVNSEAMDGQYSPATTGLAGGGFVVTWQSEVRFQDQAFMAIKAQIFDAEGVKQGTEFLVNNEAEYNQTRPKVTGLDDGRFVVTWEAPDPINDGSGHAIKAQIFDADGTKSGSEFLVNTQVTNDQMSPSITALASGGFVATWQTGNFTQNGSENAPEPEDAIKAQMFDSEGTKQGGEFQVNTETAEMQMDATTTGLANGGFVVTWCTGDPSQDGSGTAVKAQVFDADGSKTGGEILVNTEAEGSQMRPTITSLADGGFVITWDTSDAAQDGSAYAIKAQVFDADGTKLGSEFLVNTEAASSQVTPTVASLPDGGFAIAWQTYDAAQDGSGDAIKAQVFTVNTNSTTDDDSPTGTMEDDILTGTKGDDTIRALAGNDLVSGLRGDDLLNGGAGNDILDGGAGNDRLQGGGGDDVLIGRSGNDVLTGGAGADTFRFTNSSEGADTITDFTQGKDVIDLLQAGVTGLDAMDIDTQTSPGDTVLTFGTTQITLEGISGGLKDADFVFLASGTGSDDVLYGNRHGNTLAGHAGNDQIFGRRGADHLDGGAGRDRLVGGKGNDVLLGGKDKDVLLGGQGDDVLKGGGGRDVLVGANGSDILTGGFGADVFKMKGHVGDDVITDFEVGIDTLNLQRMGVVDFDVDVTQSDVKGDRLLSWGDDDHAHQILLEGLAGVEITTDDVLF</sequence>
<dbReference type="PANTHER" id="PTHR38340">
    <property type="entry name" value="S-LAYER PROTEIN"/>
    <property type="match status" value="1"/>
</dbReference>
<dbReference type="PANTHER" id="PTHR38340:SF1">
    <property type="entry name" value="S-LAYER PROTEIN"/>
    <property type="match status" value="1"/>
</dbReference>
<dbReference type="InterPro" id="IPR003995">
    <property type="entry name" value="RTX_toxin_determinant-A"/>
</dbReference>
<protein>
    <submittedName>
        <fullName evidence="8">Ca2+-binding protein, RTX toxin-related</fullName>
    </submittedName>
</protein>
<dbReference type="InterPro" id="IPR050557">
    <property type="entry name" value="RTX_toxin/Mannuronan_C5-epim"/>
</dbReference>
<dbReference type="GO" id="GO:0005509">
    <property type="term" value="F:calcium ion binding"/>
    <property type="evidence" value="ECO:0007669"/>
    <property type="project" value="InterPro"/>
</dbReference>
<dbReference type="PRINTS" id="PR00313">
    <property type="entry name" value="CABNDNGRPT"/>
</dbReference>
<dbReference type="GO" id="GO:0005576">
    <property type="term" value="C:extracellular region"/>
    <property type="evidence" value="ECO:0007669"/>
    <property type="project" value="UniProtKB-SubCell"/>
</dbReference>
<dbReference type="Gene3D" id="2.150.10.10">
    <property type="entry name" value="Serralysin-like metalloprotease, C-terminal"/>
    <property type="match status" value="2"/>
</dbReference>
<keyword evidence="4" id="KW-0800">Toxin</keyword>
<dbReference type="InterPro" id="IPR001343">
    <property type="entry name" value="Hemolysn_Ca-bd"/>
</dbReference>
<keyword evidence="9" id="KW-1185">Reference proteome</keyword>
<dbReference type="RefSeq" id="WP_177208309.1">
    <property type="nucleotide sequence ID" value="NZ_FOLG01000004.1"/>
</dbReference>
<dbReference type="InterPro" id="IPR018511">
    <property type="entry name" value="Hemolysin-typ_Ca-bd_CS"/>
</dbReference>
<evidence type="ECO:0000256" key="3">
    <source>
        <dbReference type="ARBA" id="ARBA00022525"/>
    </source>
</evidence>
<dbReference type="PROSITE" id="PS00330">
    <property type="entry name" value="HEMOLYSIN_CALCIUM"/>
    <property type="match status" value="4"/>
</dbReference>
<dbReference type="EMBL" id="FOLG01000004">
    <property type="protein sequence ID" value="SFC39436.1"/>
    <property type="molecule type" value="Genomic_DNA"/>
</dbReference>
<evidence type="ECO:0000256" key="6">
    <source>
        <dbReference type="ARBA" id="ARBA00023026"/>
    </source>
</evidence>
<keyword evidence="7" id="KW-0472">Membrane</keyword>
<keyword evidence="3" id="KW-0964">Secreted</keyword>
<dbReference type="Pfam" id="PF00353">
    <property type="entry name" value="HemolysinCabind"/>
    <property type="match status" value="4"/>
</dbReference>
<dbReference type="PRINTS" id="PR01488">
    <property type="entry name" value="RTXTOXINA"/>
</dbReference>
<evidence type="ECO:0000256" key="5">
    <source>
        <dbReference type="ARBA" id="ARBA00022737"/>
    </source>
</evidence>
<dbReference type="STRING" id="441112.SAMN04488094_104209"/>
<keyword evidence="6" id="KW-0843">Virulence</keyword>
<proteinExistence type="predicted"/>
<dbReference type="Proteomes" id="UP000198728">
    <property type="component" value="Unassembled WGS sequence"/>
</dbReference>
<comment type="subcellular location">
    <subcellularLocation>
        <location evidence="1">Membrane</location>
    </subcellularLocation>
    <subcellularLocation>
        <location evidence="2">Secreted</location>
    </subcellularLocation>
</comment>